<proteinExistence type="predicted"/>
<protein>
    <submittedName>
        <fullName evidence="1">Uncharacterized protein</fullName>
    </submittedName>
</protein>
<dbReference type="Proteomes" id="UP000053477">
    <property type="component" value="Unassembled WGS sequence"/>
</dbReference>
<gene>
    <name evidence="1" type="ORF">SCHPADRAFT_936951</name>
</gene>
<sequence length="586" mass="67982">MVPLNSPDVILHIALFLDDEKKDLKNLSFVNRVLYETLTTRRVRHLRVHYDGLPSLALFLIRNDAFRYCRSLTILEELESFPEPFSLDYDFHTSLLQRFSKAIILRVLGTCKQCNLQYYEGDCLLPTQPLLSKFLKPFTFLGDGSRSFIILSRSSEEEERKTLQWFFPEESSHYTSLQESEGQGRDTQFTQDVVFLPQSSGAVRRILTPEVDIPSWRFLLEDLVLSYQSIEEMNLRITNMSAWNAIIRADWSRLTRLTLHVFKRQVILDPPHSQLVLNALESLKIKLENNFVDKFLLLDITLPNLRSLLFSGRKAEKSNLNEFLIRHASQIEDLSLDCDTVPSLDCLNALRALHLNFKQRSTIVHMQLLLWSQTLPHVVHLRVPEWSFASLMQNDFPVYRNSDSDHTWPRKLRCLELEYVRVEEIKSFIDGIMRLYLFQELKELAFIINEEVGEVRRLQEIIPPVLKVCAVSKTLMAIRFVCKAQGEVYPHEMATSCCNSMIPENLRYLTIETGRARSTFQVTTFRLSVAPVDSVRHVALPSGCLLSDVRFKEIPPLRPLPAPGKRTIDWIDESIYDHVSPNYDAY</sequence>
<organism evidence="1 2">
    <name type="scientific">Schizopora paradoxa</name>
    <dbReference type="NCBI Taxonomy" id="27342"/>
    <lineage>
        <taxon>Eukaryota</taxon>
        <taxon>Fungi</taxon>
        <taxon>Dikarya</taxon>
        <taxon>Basidiomycota</taxon>
        <taxon>Agaricomycotina</taxon>
        <taxon>Agaricomycetes</taxon>
        <taxon>Hymenochaetales</taxon>
        <taxon>Schizoporaceae</taxon>
        <taxon>Schizopora</taxon>
    </lineage>
</organism>
<dbReference type="AlphaFoldDB" id="A0A0H2S154"/>
<evidence type="ECO:0000313" key="1">
    <source>
        <dbReference type="EMBL" id="KLO17587.1"/>
    </source>
</evidence>
<evidence type="ECO:0000313" key="2">
    <source>
        <dbReference type="Proteomes" id="UP000053477"/>
    </source>
</evidence>
<name>A0A0H2S154_9AGAM</name>
<accession>A0A0H2S154</accession>
<keyword evidence="2" id="KW-1185">Reference proteome</keyword>
<dbReference type="EMBL" id="KQ085903">
    <property type="protein sequence ID" value="KLO17587.1"/>
    <property type="molecule type" value="Genomic_DNA"/>
</dbReference>
<reference evidence="1 2" key="1">
    <citation type="submission" date="2015-04" db="EMBL/GenBank/DDBJ databases">
        <title>Complete genome sequence of Schizopora paradoxa KUC8140, a cosmopolitan wood degrader in East Asia.</title>
        <authorList>
            <consortium name="DOE Joint Genome Institute"/>
            <person name="Min B."/>
            <person name="Park H."/>
            <person name="Jang Y."/>
            <person name="Kim J.-J."/>
            <person name="Kim K.H."/>
            <person name="Pangilinan J."/>
            <person name="Lipzen A."/>
            <person name="Riley R."/>
            <person name="Grigoriev I.V."/>
            <person name="Spatafora J.W."/>
            <person name="Choi I.-G."/>
        </authorList>
    </citation>
    <scope>NUCLEOTIDE SEQUENCE [LARGE SCALE GENOMIC DNA]</scope>
    <source>
        <strain evidence="1 2">KUC8140</strain>
    </source>
</reference>
<dbReference type="InParanoid" id="A0A0H2S154"/>